<dbReference type="EMBL" id="CM046393">
    <property type="protein sequence ID" value="KAI8549168.1"/>
    <property type="molecule type" value="Genomic_DNA"/>
</dbReference>
<organism evidence="1 2">
    <name type="scientific">Rhododendron molle</name>
    <name type="common">Chinese azalea</name>
    <name type="synonym">Azalea mollis</name>
    <dbReference type="NCBI Taxonomy" id="49168"/>
    <lineage>
        <taxon>Eukaryota</taxon>
        <taxon>Viridiplantae</taxon>
        <taxon>Streptophyta</taxon>
        <taxon>Embryophyta</taxon>
        <taxon>Tracheophyta</taxon>
        <taxon>Spermatophyta</taxon>
        <taxon>Magnoliopsida</taxon>
        <taxon>eudicotyledons</taxon>
        <taxon>Gunneridae</taxon>
        <taxon>Pentapetalae</taxon>
        <taxon>asterids</taxon>
        <taxon>Ericales</taxon>
        <taxon>Ericaceae</taxon>
        <taxon>Ericoideae</taxon>
        <taxon>Rhodoreae</taxon>
        <taxon>Rhododendron</taxon>
    </lineage>
</organism>
<reference evidence="1" key="1">
    <citation type="submission" date="2022-02" db="EMBL/GenBank/DDBJ databases">
        <title>Plant Genome Project.</title>
        <authorList>
            <person name="Zhang R.-G."/>
        </authorList>
    </citation>
    <scope>NUCLEOTIDE SEQUENCE</scope>
    <source>
        <strain evidence="1">AT1</strain>
    </source>
</reference>
<proteinExistence type="predicted"/>
<dbReference type="Proteomes" id="UP001062846">
    <property type="component" value="Chromosome 6"/>
</dbReference>
<evidence type="ECO:0000313" key="2">
    <source>
        <dbReference type="Proteomes" id="UP001062846"/>
    </source>
</evidence>
<comment type="caution">
    <text evidence="1">The sequence shown here is derived from an EMBL/GenBank/DDBJ whole genome shotgun (WGS) entry which is preliminary data.</text>
</comment>
<gene>
    <name evidence="1" type="ORF">RHMOL_Rhmol06G0005500</name>
</gene>
<protein>
    <submittedName>
        <fullName evidence="1">Uncharacterized protein</fullName>
    </submittedName>
</protein>
<evidence type="ECO:0000313" key="1">
    <source>
        <dbReference type="EMBL" id="KAI8549168.1"/>
    </source>
</evidence>
<accession>A0ACC0N769</accession>
<name>A0ACC0N769_RHOML</name>
<sequence>MADQSGGSGEGEVFDRPEDRGGPMAVDESDQTAAEHVGIDGAGVTDGGDSGGDQQHEAGRGDEGRVRGSDPRATDTTGAMGPGAEPLGTGMAAGDSEQTRGGSGGDASEDDRCATEPDARATEAEPNPAEGLGKGKGAVIEEEHVEEVRIEEVQSTEATPVVIPEEDIAFRPLAGTATSSRHVPITYANIVEHVPDEILARVLENHAEMGEYVLKAKEDRARAIQEAEATARAEREAERERAGPEGLAADMEAEERDAEEAQGPRVSAVAEAGALKRPEFSEETYTPPRPHMFVPSGFAGYRPPQQTDYDPELILRDPRVHIANTWAEAEQRDIRGFGEPCNSLALYVGLPPRVRELVDTAGFREFILTLTVPVRNDHAVLVALAERWRDTSNTFHLPPGEMKVMPSDFAAITGLRVGGEPIPFDSGIHADPAALEWFLGEVPQVERGAARYAQFIRYLKKKPNNEHEEAQMARAYLLYMFGASLFPGRGSTVHLSYLPALRDLRTASRFNWGGAALGAAYQFFGDASRNGQSMASYWRVWELWAYEVLRMYPPECKHPDLSTLPRALIWSKEYRGTKEGRGSLNAYRLYLDELRASQRTSGPEPEYLAQSRAVTANRVLLESVFGWQWYLGDRVVHQSLGYPEFQVLGPLPPRASHTGDYTLAELERARREIQEQARQASAERRAAAEVPKGGERRMGRRENRPMVGGPPELLWKVDVVDHQGNPAEVEFVPARTEPAVVTVQVPVEWVNEAVRRMLALENVVRQAAYGFPLELRYPAPTAHPTQAAAPQSTQAQGRAASRKRARSPPRAQTTRPPAATRRTRSSQPTAVGQEAAKKAAAHAEEWYRIERRDRSGQGEPARKKQLVLAEPREEEEEEERGEEENEEDEEARSDSDDTVNDPRYLQNPHELAADDDEDDDDDDDGGDAVEDLGDAEEDLRDTDWLG</sequence>
<keyword evidence="2" id="KW-1185">Reference proteome</keyword>